<dbReference type="Pfam" id="PF08240">
    <property type="entry name" value="ADH_N"/>
    <property type="match status" value="1"/>
</dbReference>
<dbReference type="InterPro" id="IPR036291">
    <property type="entry name" value="NAD(P)-bd_dom_sf"/>
</dbReference>
<dbReference type="Gene3D" id="3.40.50.720">
    <property type="entry name" value="NAD(P)-binding Rossmann-like Domain"/>
    <property type="match status" value="1"/>
</dbReference>
<gene>
    <name evidence="2" type="ORF">WJX73_003729</name>
</gene>
<dbReference type="PANTHER" id="PTHR43677:SF4">
    <property type="entry name" value="QUINONE OXIDOREDUCTASE-LIKE PROTEIN 2"/>
    <property type="match status" value="1"/>
</dbReference>
<feature type="domain" description="Enoyl reductase (ER)" evidence="1">
    <location>
        <begin position="18"/>
        <end position="294"/>
    </location>
</feature>
<dbReference type="InterPro" id="IPR011032">
    <property type="entry name" value="GroES-like_sf"/>
</dbReference>
<accession>A0AAW1NZH0</accession>
<comment type="caution">
    <text evidence="2">The sequence shown here is derived from an EMBL/GenBank/DDBJ whole genome shotgun (WGS) entry which is preliminary data.</text>
</comment>
<name>A0AAW1NZH0_9CHLO</name>
<dbReference type="Pfam" id="PF00107">
    <property type="entry name" value="ADH_zinc_N"/>
    <property type="match status" value="1"/>
</dbReference>
<protein>
    <recommendedName>
        <fullName evidence="1">Enoyl reductase (ER) domain-containing protein</fullName>
    </recommendedName>
</protein>
<evidence type="ECO:0000313" key="2">
    <source>
        <dbReference type="EMBL" id="KAK9802830.1"/>
    </source>
</evidence>
<evidence type="ECO:0000313" key="3">
    <source>
        <dbReference type="Proteomes" id="UP001465755"/>
    </source>
</evidence>
<dbReference type="Proteomes" id="UP001465755">
    <property type="component" value="Unassembled WGS sequence"/>
</dbReference>
<organism evidence="2 3">
    <name type="scientific">Symbiochloris irregularis</name>
    <dbReference type="NCBI Taxonomy" id="706552"/>
    <lineage>
        <taxon>Eukaryota</taxon>
        <taxon>Viridiplantae</taxon>
        <taxon>Chlorophyta</taxon>
        <taxon>core chlorophytes</taxon>
        <taxon>Trebouxiophyceae</taxon>
        <taxon>Trebouxiales</taxon>
        <taxon>Trebouxiaceae</taxon>
        <taxon>Symbiochloris</taxon>
    </lineage>
</organism>
<keyword evidence="3" id="KW-1185">Reference proteome</keyword>
<reference evidence="2 3" key="1">
    <citation type="journal article" date="2024" name="Nat. Commun.">
        <title>Phylogenomics reveals the evolutionary origins of lichenization in chlorophyte algae.</title>
        <authorList>
            <person name="Puginier C."/>
            <person name="Libourel C."/>
            <person name="Otte J."/>
            <person name="Skaloud P."/>
            <person name="Haon M."/>
            <person name="Grisel S."/>
            <person name="Petersen M."/>
            <person name="Berrin J.G."/>
            <person name="Delaux P.M."/>
            <person name="Dal Grande F."/>
            <person name="Keller J."/>
        </authorList>
    </citation>
    <scope>NUCLEOTIDE SEQUENCE [LARGE SCALE GENOMIC DNA]</scope>
    <source>
        <strain evidence="2 3">SAG 2036</strain>
    </source>
</reference>
<dbReference type="InterPro" id="IPR013154">
    <property type="entry name" value="ADH-like_N"/>
</dbReference>
<evidence type="ECO:0000259" key="1">
    <source>
        <dbReference type="SMART" id="SM00829"/>
    </source>
</evidence>
<sequence>MKALVVKQLGNPMKAQAGSPPLELDGKHAPPKLGSGQVRISVAAASINFADVLIAQGLYQVKPKLPFIPGSELSGTVTEVSPGVKSLKPGDKVLTIIDMGAFAQEAVSHESACVKLPDGGGVGTAAVQIAHTVGAKVVAVARGPEKAQALKGLGADHVIDTSTCGDKPLRQCIKAAAPKGVDVVVDLVGGQQFEESLKTVRWAAHILIIGFASGTIPKVPANIALVKNLTVHGVFWGSYMKQQPAVLQQSIAKPLEWLAQGKVSVPISHRFPLEQAAEGYRALMQRQAIGKVLLLPNAPSARL</sequence>
<dbReference type="InterPro" id="IPR013149">
    <property type="entry name" value="ADH-like_C"/>
</dbReference>
<proteinExistence type="predicted"/>
<dbReference type="InterPro" id="IPR051397">
    <property type="entry name" value="Zn-ADH-like_protein"/>
</dbReference>
<dbReference type="PANTHER" id="PTHR43677">
    <property type="entry name" value="SHORT-CHAIN DEHYDROGENASE/REDUCTASE"/>
    <property type="match status" value="1"/>
</dbReference>
<dbReference type="GO" id="GO:0016491">
    <property type="term" value="F:oxidoreductase activity"/>
    <property type="evidence" value="ECO:0007669"/>
    <property type="project" value="InterPro"/>
</dbReference>
<dbReference type="Gene3D" id="3.90.180.10">
    <property type="entry name" value="Medium-chain alcohol dehydrogenases, catalytic domain"/>
    <property type="match status" value="2"/>
</dbReference>
<dbReference type="SMART" id="SM00829">
    <property type="entry name" value="PKS_ER"/>
    <property type="match status" value="1"/>
</dbReference>
<dbReference type="InterPro" id="IPR020843">
    <property type="entry name" value="ER"/>
</dbReference>
<dbReference type="EMBL" id="JALJOQ010000066">
    <property type="protein sequence ID" value="KAK9802830.1"/>
    <property type="molecule type" value="Genomic_DNA"/>
</dbReference>
<dbReference type="CDD" id="cd08241">
    <property type="entry name" value="QOR1"/>
    <property type="match status" value="1"/>
</dbReference>
<dbReference type="AlphaFoldDB" id="A0AAW1NZH0"/>
<dbReference type="SUPFAM" id="SSF50129">
    <property type="entry name" value="GroES-like"/>
    <property type="match status" value="1"/>
</dbReference>
<dbReference type="SUPFAM" id="SSF51735">
    <property type="entry name" value="NAD(P)-binding Rossmann-fold domains"/>
    <property type="match status" value="1"/>
</dbReference>